<dbReference type="EnsemblMetazoa" id="RPRC002249-RA">
    <property type="protein sequence ID" value="RPRC002249-PA"/>
    <property type="gene ID" value="RPRC002249"/>
</dbReference>
<reference evidence="1" key="1">
    <citation type="submission" date="2015-05" db="UniProtKB">
        <authorList>
            <consortium name="EnsemblMetazoa"/>
        </authorList>
    </citation>
    <scope>IDENTIFICATION</scope>
</reference>
<dbReference type="VEuPathDB" id="VectorBase:RPRC002249"/>
<dbReference type="STRING" id="13249.T1HDX7"/>
<keyword evidence="2" id="KW-1185">Reference proteome</keyword>
<name>T1HDX7_RHOPR</name>
<proteinExistence type="predicted"/>
<protein>
    <submittedName>
        <fullName evidence="1">Uncharacterized protein</fullName>
    </submittedName>
</protein>
<evidence type="ECO:0000313" key="2">
    <source>
        <dbReference type="Proteomes" id="UP000015103"/>
    </source>
</evidence>
<dbReference type="Gene3D" id="3.60.20.10">
    <property type="entry name" value="Glutamine Phosphoribosylpyrophosphate, subunit 1, domain 1"/>
    <property type="match status" value="1"/>
</dbReference>
<dbReference type="EMBL" id="ACPB03021680">
    <property type="status" value="NOT_ANNOTATED_CDS"/>
    <property type="molecule type" value="Genomic_DNA"/>
</dbReference>
<organism evidence="1 2">
    <name type="scientific">Rhodnius prolixus</name>
    <name type="common">Triatomid bug</name>
    <dbReference type="NCBI Taxonomy" id="13249"/>
    <lineage>
        <taxon>Eukaryota</taxon>
        <taxon>Metazoa</taxon>
        <taxon>Ecdysozoa</taxon>
        <taxon>Arthropoda</taxon>
        <taxon>Hexapoda</taxon>
        <taxon>Insecta</taxon>
        <taxon>Pterygota</taxon>
        <taxon>Neoptera</taxon>
        <taxon>Paraneoptera</taxon>
        <taxon>Hemiptera</taxon>
        <taxon>Heteroptera</taxon>
        <taxon>Panheteroptera</taxon>
        <taxon>Cimicomorpha</taxon>
        <taxon>Reduviidae</taxon>
        <taxon>Triatominae</taxon>
        <taxon>Rhodnius</taxon>
    </lineage>
</organism>
<dbReference type="HOGENOM" id="CLU_1387364_0_0_1"/>
<dbReference type="AlphaFoldDB" id="T1HDX7"/>
<dbReference type="eggNOG" id="KOG0181">
    <property type="taxonomic scope" value="Eukaryota"/>
</dbReference>
<dbReference type="InterPro" id="IPR029055">
    <property type="entry name" value="Ntn_hydrolases_N"/>
</dbReference>
<sequence>ILQAMMMMDDAFDGVVDGVAIRSKFAAPNGFMDFNKLPFSGFNNRSDWNGLYWCIFCLESNNNEEFYDGKNFLEERETYFWYLIMICGCEDGELTQCGPSGAYFAWNATALGINYINGKTFLERRLNKETFAERCPLIWRLALQSTSTLSMEEIKRTFFLAVEKCPWIKINYEAAKMLPEDLSQIQDLSVEKYLDFI</sequence>
<dbReference type="EMBL" id="ACPB03021679">
    <property type="status" value="NOT_ANNOTATED_CDS"/>
    <property type="molecule type" value="Genomic_DNA"/>
</dbReference>
<dbReference type="InParanoid" id="T1HDX7"/>
<dbReference type="Proteomes" id="UP000015103">
    <property type="component" value="Unassembled WGS sequence"/>
</dbReference>
<accession>T1HDX7</accession>
<evidence type="ECO:0000313" key="1">
    <source>
        <dbReference type="EnsemblMetazoa" id="RPRC002249-PA"/>
    </source>
</evidence>
<dbReference type="SUPFAM" id="SSF56235">
    <property type="entry name" value="N-terminal nucleophile aminohydrolases (Ntn hydrolases)"/>
    <property type="match status" value="1"/>
</dbReference>